<dbReference type="GO" id="GO:1990169">
    <property type="term" value="P:stress response to copper ion"/>
    <property type="evidence" value="ECO:0007669"/>
    <property type="project" value="TreeGrafter"/>
</dbReference>
<accession>A0A414NZA3</accession>
<proteinExistence type="predicted"/>
<evidence type="ECO:0000256" key="1">
    <source>
        <dbReference type="SAM" id="Coils"/>
    </source>
</evidence>
<dbReference type="GO" id="GO:0050897">
    <property type="term" value="F:cobalt ion binding"/>
    <property type="evidence" value="ECO:0007669"/>
    <property type="project" value="TreeGrafter"/>
</dbReference>
<dbReference type="Pfam" id="PF02151">
    <property type="entry name" value="UVR"/>
    <property type="match status" value="1"/>
</dbReference>
<dbReference type="AlphaFoldDB" id="A0A414NZA3"/>
<evidence type="ECO:0000313" key="4">
    <source>
        <dbReference type="Proteomes" id="UP000283442"/>
    </source>
</evidence>
<dbReference type="PROSITE" id="PS50151">
    <property type="entry name" value="UVR"/>
    <property type="match status" value="1"/>
</dbReference>
<name>A0A414NZA3_9FIRM</name>
<dbReference type="PANTHER" id="PTHR38430">
    <property type="entry name" value="PROTEIN-ARGININE KINASE ACTIVATOR PROTEIN"/>
    <property type="match status" value="1"/>
</dbReference>
<dbReference type="GO" id="GO:0005507">
    <property type="term" value="F:copper ion binding"/>
    <property type="evidence" value="ECO:0007669"/>
    <property type="project" value="TreeGrafter"/>
</dbReference>
<dbReference type="RefSeq" id="WP_118175256.1">
    <property type="nucleotide sequence ID" value="NZ_CAJJOD010000003.1"/>
</dbReference>
<dbReference type="Gene3D" id="4.10.860.10">
    <property type="entry name" value="UVR domain"/>
    <property type="match status" value="1"/>
</dbReference>
<dbReference type="InterPro" id="IPR001943">
    <property type="entry name" value="UVR_dom"/>
</dbReference>
<keyword evidence="1" id="KW-0175">Coiled coil</keyword>
<dbReference type="OrthoDB" id="9788704at2"/>
<protein>
    <recommendedName>
        <fullName evidence="2">UVR domain-containing protein</fullName>
    </recommendedName>
</protein>
<gene>
    <name evidence="3" type="ORF">DW674_03530</name>
</gene>
<dbReference type="InterPro" id="IPR025542">
    <property type="entry name" value="YacH"/>
</dbReference>
<organism evidence="3 4">
    <name type="scientific">Mitsuokella multacida</name>
    <dbReference type="NCBI Taxonomy" id="52226"/>
    <lineage>
        <taxon>Bacteria</taxon>
        <taxon>Bacillati</taxon>
        <taxon>Bacillota</taxon>
        <taxon>Negativicutes</taxon>
        <taxon>Selenomonadales</taxon>
        <taxon>Selenomonadaceae</taxon>
        <taxon>Mitsuokella</taxon>
    </lineage>
</organism>
<dbReference type="PIRSF" id="PIRSF015034">
    <property type="entry name" value="YacH"/>
    <property type="match status" value="1"/>
</dbReference>
<feature type="domain" description="UVR" evidence="2">
    <location>
        <begin position="135"/>
        <end position="170"/>
    </location>
</feature>
<dbReference type="GO" id="GO:0008270">
    <property type="term" value="F:zinc ion binding"/>
    <property type="evidence" value="ECO:0007669"/>
    <property type="project" value="TreeGrafter"/>
</dbReference>
<sequence>MLCEDCGRNRAVVHITQIGPDGKIEKNLCEKCAAKYGEFLMENQRQRNVSMNDFLKGVFSAPTKETKPQGGAATELVCPNCGMSYRDFQQTGKIGCSVCYATFRRQLEPLLRRIHGSSTHSGKIPHRTGGTLEMKHTIESLRKSLKECVAQEEYEKAAELRDKIRLLEHELAEKENAEGGESHVGQ</sequence>
<dbReference type="GO" id="GO:1990170">
    <property type="term" value="P:stress response to cadmium ion"/>
    <property type="evidence" value="ECO:0007669"/>
    <property type="project" value="TreeGrafter"/>
</dbReference>
<dbReference type="InterPro" id="IPR036876">
    <property type="entry name" value="UVR_dom_sf"/>
</dbReference>
<dbReference type="GO" id="GO:0046870">
    <property type="term" value="F:cadmium ion binding"/>
    <property type="evidence" value="ECO:0007669"/>
    <property type="project" value="TreeGrafter"/>
</dbReference>
<comment type="caution">
    <text evidence="3">The sequence shown here is derived from an EMBL/GenBank/DDBJ whole genome shotgun (WGS) entry which is preliminary data.</text>
</comment>
<evidence type="ECO:0000313" key="3">
    <source>
        <dbReference type="EMBL" id="RHF52984.1"/>
    </source>
</evidence>
<dbReference type="EMBL" id="QRHE01000002">
    <property type="protein sequence ID" value="RHF52984.1"/>
    <property type="molecule type" value="Genomic_DNA"/>
</dbReference>
<dbReference type="PANTHER" id="PTHR38430:SF1">
    <property type="entry name" value="PROTEIN-ARGININE KINASE ACTIVATOR PROTEIN"/>
    <property type="match status" value="1"/>
</dbReference>
<reference evidence="3 4" key="1">
    <citation type="submission" date="2018-08" db="EMBL/GenBank/DDBJ databases">
        <title>A genome reference for cultivated species of the human gut microbiota.</title>
        <authorList>
            <person name="Zou Y."/>
            <person name="Xue W."/>
            <person name="Luo G."/>
        </authorList>
    </citation>
    <scope>NUCLEOTIDE SEQUENCE [LARGE SCALE GENOMIC DNA]</scope>
    <source>
        <strain evidence="3 4">AM25-21AC</strain>
    </source>
</reference>
<dbReference type="Proteomes" id="UP000283442">
    <property type="component" value="Unassembled WGS sequence"/>
</dbReference>
<evidence type="ECO:0000259" key="2">
    <source>
        <dbReference type="PROSITE" id="PS50151"/>
    </source>
</evidence>
<feature type="coiled-coil region" evidence="1">
    <location>
        <begin position="150"/>
        <end position="177"/>
    </location>
</feature>
<dbReference type="SUPFAM" id="SSF46600">
    <property type="entry name" value="C-terminal UvrC-binding domain of UvrB"/>
    <property type="match status" value="1"/>
</dbReference>